<dbReference type="OrthoDB" id="7249232at2"/>
<dbReference type="Gene3D" id="3.40.190.10">
    <property type="entry name" value="Periplasmic binding protein-like II"/>
    <property type="match status" value="1"/>
</dbReference>
<evidence type="ECO:0000313" key="3">
    <source>
        <dbReference type="EMBL" id="RAI59580.1"/>
    </source>
</evidence>
<organism evidence="3 4">
    <name type="scientific">Roseicella frigidaeris</name>
    <dbReference type="NCBI Taxonomy" id="2230885"/>
    <lineage>
        <taxon>Bacteria</taxon>
        <taxon>Pseudomonadati</taxon>
        <taxon>Pseudomonadota</taxon>
        <taxon>Alphaproteobacteria</taxon>
        <taxon>Acetobacterales</taxon>
        <taxon>Roseomonadaceae</taxon>
        <taxon>Roseicella</taxon>
    </lineage>
</organism>
<keyword evidence="4" id="KW-1185">Reference proteome</keyword>
<comment type="similarity">
    <text evidence="1">Belongs to the UPF0065 (bug) family.</text>
</comment>
<dbReference type="Gene3D" id="3.40.190.150">
    <property type="entry name" value="Bordetella uptake gene, domain 1"/>
    <property type="match status" value="1"/>
</dbReference>
<sequence>MPSAAWCGTRRRRPRAVSAPPMEPVTPGPQHPLTHHKNPEETMITMMQRRRLLAAAAGLAALARPGLLSAAINYPARPVRIISPFPPGGAVDAVSRKLAQRLTQQLGGQVFVENKTGATGTIGIGEAARAPADGYTLFGMDSTYAMLPSVFKRLSWDHARAFTPITDGAWMPVVLVVRADAPFASFQALVEAARKEPEKISYGSGGIGSVLHLYAEALQQATNTKLFHVPYRGAGEVMTALLSGQVQLAVAPTAATVEHVRSGTMRALALGGPGRSSAMPQVPTFAELGLPQFSPVYRTGLGTPAGTPEEIVRLIQSEVAKSMVTDDMKEFLAAQVAEPGGSTPEEFARVLREETALWSTVAERAGIEKQ</sequence>
<dbReference type="Pfam" id="PF03401">
    <property type="entry name" value="TctC"/>
    <property type="match status" value="1"/>
</dbReference>
<dbReference type="InterPro" id="IPR042100">
    <property type="entry name" value="Bug_dom1"/>
</dbReference>
<dbReference type="InterPro" id="IPR005064">
    <property type="entry name" value="BUG"/>
</dbReference>
<dbReference type="AlphaFoldDB" id="A0A327M9H8"/>
<dbReference type="PIRSF" id="PIRSF017082">
    <property type="entry name" value="YflP"/>
    <property type="match status" value="1"/>
</dbReference>
<feature type="compositionally biased region" description="Pro residues" evidence="2">
    <location>
        <begin position="21"/>
        <end position="30"/>
    </location>
</feature>
<dbReference type="PANTHER" id="PTHR42928">
    <property type="entry name" value="TRICARBOXYLATE-BINDING PROTEIN"/>
    <property type="match status" value="1"/>
</dbReference>
<reference evidence="4" key="1">
    <citation type="submission" date="2018-06" db="EMBL/GenBank/DDBJ databases">
        <authorList>
            <person name="Khan S.A."/>
        </authorList>
    </citation>
    <scope>NUCLEOTIDE SEQUENCE [LARGE SCALE GENOMIC DNA]</scope>
    <source>
        <strain evidence="4">DB-1506</strain>
    </source>
</reference>
<feature type="region of interest" description="Disordered" evidence="2">
    <location>
        <begin position="1"/>
        <end position="35"/>
    </location>
</feature>
<dbReference type="Proteomes" id="UP000249065">
    <property type="component" value="Unassembled WGS sequence"/>
</dbReference>
<gene>
    <name evidence="3" type="ORF">DOO78_08275</name>
</gene>
<protein>
    <submittedName>
        <fullName evidence="3">Tripartite tricarboxylate transporter substrate binding protein</fullName>
    </submittedName>
</protein>
<dbReference type="PANTHER" id="PTHR42928:SF5">
    <property type="entry name" value="BLR1237 PROTEIN"/>
    <property type="match status" value="1"/>
</dbReference>
<proteinExistence type="inferred from homology"/>
<accession>A0A327M9H8</accession>
<evidence type="ECO:0000256" key="2">
    <source>
        <dbReference type="SAM" id="MobiDB-lite"/>
    </source>
</evidence>
<name>A0A327M9H8_9PROT</name>
<evidence type="ECO:0000313" key="4">
    <source>
        <dbReference type="Proteomes" id="UP000249065"/>
    </source>
</evidence>
<comment type="caution">
    <text evidence="3">The sequence shown here is derived from an EMBL/GenBank/DDBJ whole genome shotgun (WGS) entry which is preliminary data.</text>
</comment>
<evidence type="ECO:0000256" key="1">
    <source>
        <dbReference type="ARBA" id="ARBA00006987"/>
    </source>
</evidence>
<dbReference type="CDD" id="cd07012">
    <property type="entry name" value="PBP2_Bug_TTT"/>
    <property type="match status" value="1"/>
</dbReference>
<dbReference type="SUPFAM" id="SSF53850">
    <property type="entry name" value="Periplasmic binding protein-like II"/>
    <property type="match status" value="1"/>
</dbReference>
<dbReference type="EMBL" id="QLIX01000004">
    <property type="protein sequence ID" value="RAI59580.1"/>
    <property type="molecule type" value="Genomic_DNA"/>
</dbReference>